<protein>
    <submittedName>
        <fullName evidence="8">Uncharacterized protein</fullName>
    </submittedName>
</protein>
<dbReference type="OrthoDB" id="187171at2759"/>
<organism evidence="8 9">
    <name type="scientific">Lepidopterella palustris CBS 459.81</name>
    <dbReference type="NCBI Taxonomy" id="1314670"/>
    <lineage>
        <taxon>Eukaryota</taxon>
        <taxon>Fungi</taxon>
        <taxon>Dikarya</taxon>
        <taxon>Ascomycota</taxon>
        <taxon>Pezizomycotina</taxon>
        <taxon>Dothideomycetes</taxon>
        <taxon>Pleosporomycetidae</taxon>
        <taxon>Mytilinidiales</taxon>
        <taxon>Argynnaceae</taxon>
        <taxon>Lepidopterella</taxon>
    </lineage>
</organism>
<feature type="transmembrane region" description="Helical" evidence="7">
    <location>
        <begin position="105"/>
        <end position="124"/>
    </location>
</feature>
<dbReference type="GO" id="GO:0046513">
    <property type="term" value="P:ceramide biosynthetic process"/>
    <property type="evidence" value="ECO:0007669"/>
    <property type="project" value="TreeGrafter"/>
</dbReference>
<evidence type="ECO:0000256" key="1">
    <source>
        <dbReference type="ARBA" id="ARBA00004141"/>
    </source>
</evidence>
<reference evidence="8 9" key="1">
    <citation type="journal article" date="2016" name="Nat. Commun.">
        <title>Ectomycorrhizal ecology is imprinted in the genome of the dominant symbiotic fungus Cenococcum geophilum.</title>
        <authorList>
            <consortium name="DOE Joint Genome Institute"/>
            <person name="Peter M."/>
            <person name="Kohler A."/>
            <person name="Ohm R.A."/>
            <person name="Kuo A."/>
            <person name="Krutzmann J."/>
            <person name="Morin E."/>
            <person name="Arend M."/>
            <person name="Barry K.W."/>
            <person name="Binder M."/>
            <person name="Choi C."/>
            <person name="Clum A."/>
            <person name="Copeland A."/>
            <person name="Grisel N."/>
            <person name="Haridas S."/>
            <person name="Kipfer T."/>
            <person name="LaButti K."/>
            <person name="Lindquist E."/>
            <person name="Lipzen A."/>
            <person name="Maire R."/>
            <person name="Meier B."/>
            <person name="Mihaltcheva S."/>
            <person name="Molinier V."/>
            <person name="Murat C."/>
            <person name="Poggeler S."/>
            <person name="Quandt C.A."/>
            <person name="Sperisen C."/>
            <person name="Tritt A."/>
            <person name="Tisserant E."/>
            <person name="Crous P.W."/>
            <person name="Henrissat B."/>
            <person name="Nehls U."/>
            <person name="Egli S."/>
            <person name="Spatafora J.W."/>
            <person name="Grigoriev I.V."/>
            <person name="Martin F.M."/>
        </authorList>
    </citation>
    <scope>NUCLEOTIDE SEQUENCE [LARGE SCALE GENOMIC DNA]</scope>
    <source>
        <strain evidence="8 9">CBS 459.81</strain>
    </source>
</reference>
<accession>A0A8E2E0N7</accession>
<evidence type="ECO:0000256" key="4">
    <source>
        <dbReference type="ARBA" id="ARBA00022801"/>
    </source>
</evidence>
<dbReference type="Proteomes" id="UP000250266">
    <property type="component" value="Unassembled WGS sequence"/>
</dbReference>
<evidence type="ECO:0000256" key="3">
    <source>
        <dbReference type="ARBA" id="ARBA00022692"/>
    </source>
</evidence>
<evidence type="ECO:0000256" key="2">
    <source>
        <dbReference type="ARBA" id="ARBA00009780"/>
    </source>
</evidence>
<dbReference type="PANTHER" id="PTHR46187">
    <property type="entry name" value="ALKALINE CERAMIDASE 3"/>
    <property type="match status" value="1"/>
</dbReference>
<keyword evidence="6 7" id="KW-0472">Membrane</keyword>
<name>A0A8E2E0N7_9PEZI</name>
<comment type="subcellular location">
    <subcellularLocation>
        <location evidence="1">Membrane</location>
        <topology evidence="1">Multi-pass membrane protein</topology>
    </subcellularLocation>
</comment>
<feature type="transmembrane region" description="Helical" evidence="7">
    <location>
        <begin position="136"/>
        <end position="154"/>
    </location>
</feature>
<comment type="similarity">
    <text evidence="2">Belongs to the alkaline ceramidase family.</text>
</comment>
<gene>
    <name evidence="8" type="ORF">K432DRAFT_466797</name>
</gene>
<sequence>MPMDCRVRELSNESSVHSYQFSHACNPREMPKFLYLAIVPLTYCTDQVSMHVLSALLFYYTLAGLLLRKNLGTRRRFYPILATTIATLEAVFVYCFLALNKPLIHQITFVSMCAITSVVLIYNMEQIESRRRKSRLRCMAGIGVVAFFGGHELWRLDFLTCASMRELRRNIGIPWAFVTKLHGCAYNYIEIIGRLSARDLEPKRFSLPLPKHFRTRPSYSILKPDISLQISPLMDLALDEEDSGIHTCP</sequence>
<proteinExistence type="inferred from homology"/>
<keyword evidence="9" id="KW-1185">Reference proteome</keyword>
<evidence type="ECO:0000256" key="5">
    <source>
        <dbReference type="ARBA" id="ARBA00022989"/>
    </source>
</evidence>
<evidence type="ECO:0000256" key="7">
    <source>
        <dbReference type="SAM" id="Phobius"/>
    </source>
</evidence>
<evidence type="ECO:0000313" key="9">
    <source>
        <dbReference type="Proteomes" id="UP000250266"/>
    </source>
</evidence>
<keyword evidence="3 7" id="KW-0812">Transmembrane</keyword>
<evidence type="ECO:0000256" key="6">
    <source>
        <dbReference type="ARBA" id="ARBA00023136"/>
    </source>
</evidence>
<dbReference type="Pfam" id="PF05875">
    <property type="entry name" value="Ceramidase"/>
    <property type="match status" value="1"/>
</dbReference>
<keyword evidence="4" id="KW-0378">Hydrolase</keyword>
<dbReference type="GO" id="GO:0005789">
    <property type="term" value="C:endoplasmic reticulum membrane"/>
    <property type="evidence" value="ECO:0007669"/>
    <property type="project" value="TreeGrafter"/>
</dbReference>
<dbReference type="EMBL" id="KV745344">
    <property type="protein sequence ID" value="OCK75241.1"/>
    <property type="molecule type" value="Genomic_DNA"/>
</dbReference>
<dbReference type="AlphaFoldDB" id="A0A8E2E0N7"/>
<dbReference type="GO" id="GO:0046514">
    <property type="term" value="P:ceramide catabolic process"/>
    <property type="evidence" value="ECO:0007669"/>
    <property type="project" value="TreeGrafter"/>
</dbReference>
<evidence type="ECO:0000313" key="8">
    <source>
        <dbReference type="EMBL" id="OCK75241.1"/>
    </source>
</evidence>
<feature type="transmembrane region" description="Helical" evidence="7">
    <location>
        <begin position="79"/>
        <end position="99"/>
    </location>
</feature>
<dbReference type="PANTHER" id="PTHR46187:SF1">
    <property type="entry name" value="ALKALINE PHYTOCERAMIDASE"/>
    <property type="match status" value="1"/>
</dbReference>
<keyword evidence="5 7" id="KW-1133">Transmembrane helix</keyword>
<dbReference type="InterPro" id="IPR008901">
    <property type="entry name" value="ACER"/>
</dbReference>
<dbReference type="GO" id="GO:0016811">
    <property type="term" value="F:hydrolase activity, acting on carbon-nitrogen (but not peptide) bonds, in linear amides"/>
    <property type="evidence" value="ECO:0007669"/>
    <property type="project" value="InterPro"/>
</dbReference>